<evidence type="ECO:0000313" key="1">
    <source>
        <dbReference type="EMBL" id="KAI9896175.1"/>
    </source>
</evidence>
<name>A0ACC0UR26_9HYPO</name>
<accession>A0ACC0UR26</accession>
<gene>
    <name evidence="1" type="ORF">N3K66_008347</name>
</gene>
<dbReference type="Proteomes" id="UP001163324">
    <property type="component" value="Chromosome 9"/>
</dbReference>
<proteinExistence type="predicted"/>
<comment type="caution">
    <text evidence="1">The sequence shown here is derived from an EMBL/GenBank/DDBJ whole genome shotgun (WGS) entry which is preliminary data.</text>
</comment>
<keyword evidence="2" id="KW-1185">Reference proteome</keyword>
<sequence length="2209" mass="243368">MSNAKIAPGFIVPICMDPTIEYVATILAVLIAGSAYTILDPEGAPERNRAIVENTGGDLVMVHEKYAPLFESSCSVEQCLRRPSISLSRRGSCASIGKRGSLYLSGATSQDIAYLTYTSGSTGIPKGVLVSHRAASLGIQYLELNDCKRWLLFFNPAFSAAQRLLLATLGNGGCLCLAKRERLATALPDVMRNLQVDGVGMTPSALSTTITPDELPSSVKQIFTVGEPLSQKVSDAWAEKVRLEVTYALSECPMLNFSRELQKGDDPRIPGKPHGATEAVVLDPETLEKVPIGQPGELCFYGSQLANGYHRRPSQMENKFISNPIGPGTLLRSGDQAVQLLDGSFQIQGRLDSQVKIAGHRVEPEEIANTLLTVVNVQAIICTGATINDKTSLVAVVIPPRDIAQDKGHGWSSLVGEMRAQAMRLFPSYMVPTYWLRCAGFPKSHNGKTDLKAVRALVESTDISELLGRDLTSGLDEGRHGAFTEVGAEISHVWAGALRLDSSIIRPSDSFIALGGGSLDAIGVIQELRGHDIHIQLADIMQGQTVEEVAKLSQLHQAQKKTFLAGNATGRFPMLADQTLAEELAMDSDVVDAFPPTALQEGILASTMQGNLDYLYQRVFHIDHLDLVRLRLAFEVVFLRSQLLQSTFVTGTRGFAQVVRSDFSLPWIEDPSLSLMEYLAEDKDDGVTFGEPFFRIAVVEENSTLVVSVHHALFDYWSHGFIFEDVAQLYSGQRPVMRPSWRQFVEIAQDRASDEAAQEFWVEYLADAAPTILNHAPTQVSYSAHRSMPLLPKSTLAQLQIPSSAVLYGAWALVLSSHTASETVSMAVAVSGRELPLQGIENLDGPTLATVPQVVDVRRDISAAEVVQGLNRNMWNVTRYSQYGIRGALAAAGHQNIELFDTMVNIHIRPEQKGKGLVRRVLPLAGPQEPWKTEHTTLNLEEGPDGISVQLTGQMEPRRVEFIVDQFCRAVETIISNAATKVKDICLMTREELDFVHRPVQKVEAGKTLLGEFESAASQYPDRIAVNCMEQEKEMLTYSKLNGKATTLGLYLSFQGVRSGDIVPVLLDKSPLMILTILALFKVGAAYVALDPENPLERNAFIAQEIGAQVVVTESKHASYFASQSAPTLRSILVDDGDLERAGDKFGNGSTMKGVSPSSLAYIVYTSGSTGQPKGVAVSHGACATAISSLIDFEEKRGQEFRSLQFSNYIFDASVYDFFLTLHGGGTLCVASGEQLLDDLVGVINLMQVTHIFMTPTVARILDPKEVPCLRSATVGGEQVMNDVVDRWGRALHLRLAYGPTETSVMVSLKNVEPGITQGSNIGTLMPSVGAVILEPNGDRPVPYGGLGELCLMGPQLANGYFNRLDLTSGAFSHLPDVAGGQRLYRSGDLARYLPGGEIECLGRKDHQVKINGHRIELGEIESAMLGTGFVKDCIVVVWKQNSTSHLVALPVFNTSAGSNKKGEGVIAAGTFLPMEQVAEEAENVKKNLGNLAHYMMPNFVIPISSFPLLPSGKADRKKIRARVQAMKQAELSRYSFGKIGNAGSEIEVIPPTTNEQKLLRQAWMEILDLSDSNFGLEANFLSLGGDSISAINLVSYLRRQGLVISVRDVQKNPFLGAMAERLVREEKGANALSKPAEKFHAPEELSELISAAGLNQSSQVQDIYPCPPGQSEFLTQGARPESYWCLMAIRPLGYSQQRAEKWVELTGQLTRTNSILRSTFTRCQGKWYGVVLRDAEPVVDYHSFSTAEERDSIILSIWNHKFTFGGSFIRYAILHDLSSGQYQVLTKMDHGLYDGTLLRVFGAHFQAYQRGEEPRDFTTYEEFASHIWQINETQKTLDFWTGPDKRPTRFQYPGQKHPQTRAAMFRTIHLNFDEFTRSSGVTVAIMFQTVFQMWLSLRSGESDVAFDYLTTGRNVDLADPQSINGACANFLPMRYKVDGDMTASELLERTSDEFWQYTENGTVGLEDIFRACDATREEFSNQILFLFQPFEPAPVMTEGDGNKLATESETALEWVVLPKSQIKIPQPYAVVCEVKKTADENGYKLSFTYDDRVWTSAQMEEEMGVIESMLGRLMQQPHAAVRDIIRGWIEPHFIMTILQIVLLEFKPETPAEVIKQQCDAMLSLKNVCVSPVSNEGYIQSAQGGTVRKPDWQKDKVSHAFLLQFDSEEDRLYYAKQDPAHAVVRDGILPHLVEAQIFNFSPGVFRAPQ</sequence>
<protein>
    <submittedName>
        <fullName evidence="1">Uncharacterized protein</fullName>
    </submittedName>
</protein>
<evidence type="ECO:0000313" key="2">
    <source>
        <dbReference type="Proteomes" id="UP001163324"/>
    </source>
</evidence>
<reference evidence="1" key="1">
    <citation type="submission" date="2022-10" db="EMBL/GenBank/DDBJ databases">
        <title>Complete Genome of Trichothecium roseum strain YXFP-22015, a Plant Pathogen Isolated from Citrus.</title>
        <authorList>
            <person name="Wang Y."/>
            <person name="Zhu L."/>
        </authorList>
    </citation>
    <scope>NUCLEOTIDE SEQUENCE</scope>
    <source>
        <strain evidence="1">YXFP-22015</strain>
    </source>
</reference>
<organism evidence="1 2">
    <name type="scientific">Trichothecium roseum</name>
    <dbReference type="NCBI Taxonomy" id="47278"/>
    <lineage>
        <taxon>Eukaryota</taxon>
        <taxon>Fungi</taxon>
        <taxon>Dikarya</taxon>
        <taxon>Ascomycota</taxon>
        <taxon>Pezizomycotina</taxon>
        <taxon>Sordariomycetes</taxon>
        <taxon>Hypocreomycetidae</taxon>
        <taxon>Hypocreales</taxon>
        <taxon>Hypocreales incertae sedis</taxon>
        <taxon>Trichothecium</taxon>
    </lineage>
</organism>
<dbReference type="EMBL" id="CM047948">
    <property type="protein sequence ID" value="KAI9896175.1"/>
    <property type="molecule type" value="Genomic_DNA"/>
</dbReference>